<keyword evidence="2" id="KW-0378">Hydrolase</keyword>
<name>A0ABP5QG41_9MICO</name>
<dbReference type="Pfam" id="PF22039">
    <property type="entry name" value="HUTI_composite_bact"/>
    <property type="match status" value="1"/>
</dbReference>
<evidence type="ECO:0000313" key="6">
    <source>
        <dbReference type="EMBL" id="GAA2234844.1"/>
    </source>
</evidence>
<keyword evidence="1" id="KW-0479">Metal-binding</keyword>
<feature type="domain" description="Aminodeoxyfutalosine deaminase/Imidazolonepropionase-like composite" evidence="5">
    <location>
        <begin position="42"/>
        <end position="67"/>
    </location>
</feature>
<dbReference type="InterPro" id="IPR032466">
    <property type="entry name" value="Metal_Hydrolase"/>
</dbReference>
<gene>
    <name evidence="6" type="ORF">GCM10009851_19850</name>
</gene>
<feature type="domain" description="Amidohydrolase-related" evidence="4">
    <location>
        <begin position="76"/>
        <end position="442"/>
    </location>
</feature>
<evidence type="ECO:0000313" key="7">
    <source>
        <dbReference type="Proteomes" id="UP001500929"/>
    </source>
</evidence>
<dbReference type="InterPro" id="IPR011059">
    <property type="entry name" value="Metal-dep_hydrolase_composite"/>
</dbReference>
<dbReference type="Gene3D" id="3.20.20.140">
    <property type="entry name" value="Metal-dependent hydrolases"/>
    <property type="match status" value="1"/>
</dbReference>
<comment type="caution">
    <text evidence="6">The sequence shown here is derived from an EMBL/GenBank/DDBJ whole genome shotgun (WGS) entry which is preliminary data.</text>
</comment>
<dbReference type="InterPro" id="IPR006680">
    <property type="entry name" value="Amidohydro-rel"/>
</dbReference>
<proteinExistence type="predicted"/>
<dbReference type="PANTHER" id="PTHR43794:SF11">
    <property type="entry name" value="AMIDOHYDROLASE-RELATED DOMAIN-CONTAINING PROTEIN"/>
    <property type="match status" value="1"/>
</dbReference>
<protein>
    <submittedName>
        <fullName evidence="6">Amidohydrolase family protein</fullName>
    </submittedName>
</protein>
<dbReference type="PANTHER" id="PTHR43794">
    <property type="entry name" value="AMINOHYDROLASE SSNA-RELATED"/>
    <property type="match status" value="1"/>
</dbReference>
<evidence type="ECO:0000256" key="1">
    <source>
        <dbReference type="ARBA" id="ARBA00022723"/>
    </source>
</evidence>
<evidence type="ECO:0000259" key="5">
    <source>
        <dbReference type="Pfam" id="PF22039"/>
    </source>
</evidence>
<keyword evidence="7" id="KW-1185">Reference proteome</keyword>
<dbReference type="InterPro" id="IPR050287">
    <property type="entry name" value="MTA/SAH_deaminase"/>
</dbReference>
<dbReference type="EMBL" id="BAAAQY010000005">
    <property type="protein sequence ID" value="GAA2234844.1"/>
    <property type="molecule type" value="Genomic_DNA"/>
</dbReference>
<evidence type="ECO:0000259" key="4">
    <source>
        <dbReference type="Pfam" id="PF01979"/>
    </source>
</evidence>
<dbReference type="InterPro" id="IPR054418">
    <property type="entry name" value="MQNX/HUTI_composite_N"/>
</dbReference>
<dbReference type="SUPFAM" id="SSF51556">
    <property type="entry name" value="Metallo-dependent hydrolases"/>
    <property type="match status" value="1"/>
</dbReference>
<sequence length="483" mass="50101">MTAMTATLIRGGWVLTAATPRPAASGAGTADGAATPAVVRHGAVLIADGVVQAVGTFAELSAAHPEARVHGGPNDIVTPGFVNTHGHFSEGLITGIASQYTLWEWISALINPVSPHLDREMAYTGTLLAGMQMLQSGITTANDMFVTDPGIREPITPGVVEALDELNLRGVVSFGAGDMGSTRGIDAEFDEHEALREAAAASRLSTFRVGIGAVGGQSDAMFERSIELAVNGVGGGGHGTDAGPAGFGVHIHLQEIREEVTATMQRKGLTAIGYSEKAGLFEAPTLAAHCVWLDRADRDILARNRVGVAHNPVSNMILASGVAPVAELRQLGVDVGIGVDGPASNDSQDMMQAVKSAALLARVHHQQATAMSAEEAFELATIGGARALRMQDTIGSLEPGKAADLIVFDGDAPALANVHDPFQAIVFAAGARDIASVWVDGRPSVMAGEVVTVDARDTVERSRPLARRLVRAAGLGHLSELAR</sequence>
<organism evidence="6 7">
    <name type="scientific">Herbiconiux moechotypicola</name>
    <dbReference type="NCBI Taxonomy" id="637393"/>
    <lineage>
        <taxon>Bacteria</taxon>
        <taxon>Bacillati</taxon>
        <taxon>Actinomycetota</taxon>
        <taxon>Actinomycetes</taxon>
        <taxon>Micrococcales</taxon>
        <taxon>Microbacteriaceae</taxon>
        <taxon>Herbiconiux</taxon>
    </lineage>
</organism>
<dbReference type="Pfam" id="PF01979">
    <property type="entry name" value="Amidohydro_1"/>
    <property type="match status" value="1"/>
</dbReference>
<evidence type="ECO:0000256" key="3">
    <source>
        <dbReference type="ARBA" id="ARBA00022833"/>
    </source>
</evidence>
<keyword evidence="3" id="KW-0862">Zinc</keyword>
<dbReference type="Proteomes" id="UP001500929">
    <property type="component" value="Unassembled WGS sequence"/>
</dbReference>
<evidence type="ECO:0000256" key="2">
    <source>
        <dbReference type="ARBA" id="ARBA00022801"/>
    </source>
</evidence>
<reference evidence="7" key="1">
    <citation type="journal article" date="2019" name="Int. J. Syst. Evol. Microbiol.">
        <title>The Global Catalogue of Microorganisms (GCM) 10K type strain sequencing project: providing services to taxonomists for standard genome sequencing and annotation.</title>
        <authorList>
            <consortium name="The Broad Institute Genomics Platform"/>
            <consortium name="The Broad Institute Genome Sequencing Center for Infectious Disease"/>
            <person name="Wu L."/>
            <person name="Ma J."/>
        </authorList>
    </citation>
    <scope>NUCLEOTIDE SEQUENCE [LARGE SCALE GENOMIC DNA]</scope>
    <source>
        <strain evidence="7">JCM 16117</strain>
    </source>
</reference>
<dbReference type="SUPFAM" id="SSF51338">
    <property type="entry name" value="Composite domain of metallo-dependent hydrolases"/>
    <property type="match status" value="1"/>
</dbReference>
<accession>A0ABP5QG41</accession>
<dbReference type="Gene3D" id="2.30.40.10">
    <property type="entry name" value="Urease, subunit C, domain 1"/>
    <property type="match status" value="1"/>
</dbReference>